<dbReference type="RefSeq" id="WP_269423676.1">
    <property type="nucleotide sequence ID" value="NZ_JAPWGY010000003.1"/>
</dbReference>
<evidence type="ECO:0000259" key="2">
    <source>
        <dbReference type="SMART" id="SM00849"/>
    </source>
</evidence>
<protein>
    <submittedName>
        <fullName evidence="3">MBL fold metallo-hydrolase</fullName>
    </submittedName>
</protein>
<dbReference type="SUPFAM" id="SSF56281">
    <property type="entry name" value="Metallo-hydrolase/oxidoreductase"/>
    <property type="match status" value="1"/>
</dbReference>
<sequence length="286" mass="31753">MTPQIEAFFHEASNTLSYLVWDPTSLKCAIIDSALDYAPSAGRTSTESAEAIVQKIRQKKLSCQWILETHVHADHISAAPFLKKTIGGTTAVGNQISAVQRTFKTIYNTEPAFQTNGEQFDHLFADHENFELGSIPCQVLHTPGHTPACITYIIGDCAFVGDTLFMPDFGTARADFPGGDAGALYDSIHKIFKLPDNTRLFTCHDYAPNGRKIAWETTVSEQKQHNLHIRSGITRDDFIKMRTERDKQLAMPALLIPSIQVNMRAGDLPPAEADGNHYLKVPLNRL</sequence>
<dbReference type="InterPro" id="IPR044528">
    <property type="entry name" value="POD-like_MBL-fold"/>
</dbReference>
<dbReference type="PANTHER" id="PTHR43084">
    <property type="entry name" value="PERSULFIDE DIOXYGENASE ETHE1"/>
    <property type="match status" value="1"/>
</dbReference>
<organism evidence="3 4">
    <name type="scientific">Kiloniella laminariae</name>
    <dbReference type="NCBI Taxonomy" id="454162"/>
    <lineage>
        <taxon>Bacteria</taxon>
        <taxon>Pseudomonadati</taxon>
        <taxon>Pseudomonadota</taxon>
        <taxon>Alphaproteobacteria</taxon>
        <taxon>Rhodospirillales</taxon>
        <taxon>Kiloniellaceae</taxon>
        <taxon>Kiloniella</taxon>
    </lineage>
</organism>
<evidence type="ECO:0000313" key="3">
    <source>
        <dbReference type="EMBL" id="MCZ4281527.1"/>
    </source>
</evidence>
<feature type="domain" description="Metallo-beta-lactamase" evidence="2">
    <location>
        <begin position="14"/>
        <end position="204"/>
    </location>
</feature>
<keyword evidence="1" id="KW-0479">Metal-binding</keyword>
<keyword evidence="4" id="KW-1185">Reference proteome</keyword>
<proteinExistence type="predicted"/>
<dbReference type="CDD" id="cd07724">
    <property type="entry name" value="POD-like_MBL-fold"/>
    <property type="match status" value="1"/>
</dbReference>
<gene>
    <name evidence="3" type="ORF">O4H49_12110</name>
</gene>
<reference evidence="3" key="1">
    <citation type="submission" date="2022-12" db="EMBL/GenBank/DDBJ databases">
        <title>Bacterial isolates from different developmental stages of Nematostella vectensis.</title>
        <authorList>
            <person name="Fraune S."/>
        </authorList>
    </citation>
    <scope>NUCLEOTIDE SEQUENCE</scope>
    <source>
        <strain evidence="3">G21630-S1</strain>
    </source>
</reference>
<dbReference type="Pfam" id="PF00753">
    <property type="entry name" value="Lactamase_B"/>
    <property type="match status" value="1"/>
</dbReference>
<name>A0ABT4LK91_9PROT</name>
<evidence type="ECO:0000256" key="1">
    <source>
        <dbReference type="ARBA" id="ARBA00022723"/>
    </source>
</evidence>
<dbReference type="EMBL" id="JAPWGY010000003">
    <property type="protein sequence ID" value="MCZ4281527.1"/>
    <property type="molecule type" value="Genomic_DNA"/>
</dbReference>
<dbReference type="Proteomes" id="UP001069802">
    <property type="component" value="Unassembled WGS sequence"/>
</dbReference>
<dbReference type="Gene3D" id="3.60.15.10">
    <property type="entry name" value="Ribonuclease Z/Hydroxyacylglutathione hydrolase-like"/>
    <property type="match status" value="1"/>
</dbReference>
<dbReference type="InterPro" id="IPR051682">
    <property type="entry name" value="Mito_Persulfide_Diox"/>
</dbReference>
<dbReference type="InterPro" id="IPR001279">
    <property type="entry name" value="Metallo-B-lactamas"/>
</dbReference>
<evidence type="ECO:0000313" key="4">
    <source>
        <dbReference type="Proteomes" id="UP001069802"/>
    </source>
</evidence>
<comment type="caution">
    <text evidence="3">The sequence shown here is derived from an EMBL/GenBank/DDBJ whole genome shotgun (WGS) entry which is preliminary data.</text>
</comment>
<dbReference type="SMART" id="SM00849">
    <property type="entry name" value="Lactamase_B"/>
    <property type="match status" value="1"/>
</dbReference>
<dbReference type="PANTHER" id="PTHR43084:SF1">
    <property type="entry name" value="PERSULFIDE DIOXYGENASE ETHE1, MITOCHONDRIAL"/>
    <property type="match status" value="1"/>
</dbReference>
<accession>A0ABT4LK91</accession>
<dbReference type="InterPro" id="IPR036866">
    <property type="entry name" value="RibonucZ/Hydroxyglut_hydro"/>
</dbReference>